<dbReference type="RefSeq" id="WP_093151225.1">
    <property type="nucleotide sequence ID" value="NZ_FOUP01000003.1"/>
</dbReference>
<dbReference type="GO" id="GO:0003700">
    <property type="term" value="F:DNA-binding transcription factor activity"/>
    <property type="evidence" value="ECO:0007669"/>
    <property type="project" value="InterPro"/>
</dbReference>
<dbReference type="Proteomes" id="UP000270697">
    <property type="component" value="Unassembled WGS sequence"/>
</dbReference>
<dbReference type="EMBL" id="RBXX01000002">
    <property type="protein sequence ID" value="RKT84576.1"/>
    <property type="molecule type" value="Genomic_DNA"/>
</dbReference>
<evidence type="ECO:0000313" key="6">
    <source>
        <dbReference type="EMBL" id="RKT84576.1"/>
    </source>
</evidence>
<evidence type="ECO:0000313" key="7">
    <source>
        <dbReference type="EMBL" id="SFN27082.1"/>
    </source>
</evidence>
<sequence length="875" mass="97168">MTMRTLPLRVAPVPGEALDSWLAALAYRLHTPLGDLLPEIAPVDGREPTKPHLHIPTEWTVLLRPAELAMLATVTGTDPAMLEAMTLAHYDGHAVIIDTATRRVQRWRLWGRKSGSRYCPDCLAETGGRWQLTWRLGWSFACTRHHRLLADTCPDCGRVPRRRLLQDLTAPGHCVQPASSHEVGRNAARCGSDLTQTTTTRFPADHPLLRAQRAILAAIADGIATFGVYADEPQPAISALSDLRALAARILNTERDILPDIPKDLLAVYNQARNLDSGHHRPAYAQHRPGFMAPAHAAVAALGATAGFTILDADTIQDAGNRIRWLVESTRERGAAASPTTIGNWGKGTSSRLKAVQISGLGPLLKPSDQVRHRIAAATPCHRLPVAGSPPRQHRVPSLIWTEWALRLQPDQGFYLHTLRSGLSTVLLLAGTKHILPDAARLLGAHALDATRVLQTLTATGHWPHVLTALTRLSDYLDEADVPIDYHRRRRLIYDNILTEDRWRETCRNTGTPVHHGRRFHFARRLLFETTSGLRPDQAPVSFAPCPSENPAAYVRFTTELTPELAAGLEELALEFLTRHDIHDEPVGWQPPLDLIRGLTLPGHDPGQVDLQALHQQVRGNRRSLAEAAESLGTTLDVARFLLGKHPAPRQLRTEKQVHATGGRSLEARTALPKDRLVELYCEQRRSLREIAAQFGVSRGVIRVLLDDYGITPREAQPEPKIMVSRDWLYDQYVYHRRTLPDLAQETGMSTANMARWAKTHDIPLRSRGGASHDQIRRTQQEAAAAPEILRPALVGHGAWERLERFAAASSYRTITEAARTLGLRQSPLTTQINRLEHDLGGSLLERAERGRPMRLTQLGRDVVAAVRRHREPAS</sequence>
<dbReference type="STRING" id="455193.SAMN05421805_103510"/>
<reference evidence="6 9" key="2">
    <citation type="submission" date="2018-10" db="EMBL/GenBank/DDBJ databases">
        <title>Sequencing the genomes of 1000 actinobacteria strains.</title>
        <authorList>
            <person name="Klenk H.-P."/>
        </authorList>
    </citation>
    <scope>NUCLEOTIDE SEQUENCE [LARGE SCALE GENOMIC DNA]</scope>
    <source>
        <strain evidence="6 9">DSM 45119</strain>
    </source>
</reference>
<keyword evidence="4" id="KW-0804">Transcription</keyword>
<comment type="similarity">
    <text evidence="1">Belongs to the LysR transcriptional regulatory family.</text>
</comment>
<dbReference type="InterPro" id="IPR000847">
    <property type="entry name" value="LysR_HTH_N"/>
</dbReference>
<dbReference type="Pfam" id="PF06527">
    <property type="entry name" value="TniQ"/>
    <property type="match status" value="1"/>
</dbReference>
<evidence type="ECO:0000313" key="9">
    <source>
        <dbReference type="Proteomes" id="UP000270697"/>
    </source>
</evidence>
<evidence type="ECO:0000259" key="5">
    <source>
        <dbReference type="PROSITE" id="PS50931"/>
    </source>
</evidence>
<evidence type="ECO:0000256" key="1">
    <source>
        <dbReference type="ARBA" id="ARBA00009437"/>
    </source>
</evidence>
<dbReference type="InterPro" id="IPR036388">
    <property type="entry name" value="WH-like_DNA-bd_sf"/>
</dbReference>
<evidence type="ECO:0000256" key="4">
    <source>
        <dbReference type="ARBA" id="ARBA00023163"/>
    </source>
</evidence>
<gene>
    <name evidence="6" type="ORF">ATL45_2894</name>
    <name evidence="7" type="ORF">SAMN05421805_103510</name>
</gene>
<dbReference type="GO" id="GO:0032993">
    <property type="term" value="C:protein-DNA complex"/>
    <property type="evidence" value="ECO:0007669"/>
    <property type="project" value="TreeGrafter"/>
</dbReference>
<keyword evidence="9" id="KW-1185">Reference proteome</keyword>
<dbReference type="Pfam" id="PF00126">
    <property type="entry name" value="HTH_1"/>
    <property type="match status" value="1"/>
</dbReference>
<evidence type="ECO:0000256" key="2">
    <source>
        <dbReference type="ARBA" id="ARBA00023015"/>
    </source>
</evidence>
<dbReference type="PANTHER" id="PTHR30346:SF28">
    <property type="entry name" value="HTH-TYPE TRANSCRIPTIONAL REGULATOR CYNR"/>
    <property type="match status" value="1"/>
</dbReference>
<feature type="domain" description="HTH lysR-type" evidence="5">
    <location>
        <begin position="800"/>
        <end position="857"/>
    </location>
</feature>
<evidence type="ECO:0000256" key="3">
    <source>
        <dbReference type="ARBA" id="ARBA00023125"/>
    </source>
</evidence>
<dbReference type="SUPFAM" id="SSF46785">
    <property type="entry name" value="Winged helix' DNA-binding domain"/>
    <property type="match status" value="1"/>
</dbReference>
<dbReference type="GO" id="GO:0003677">
    <property type="term" value="F:DNA binding"/>
    <property type="evidence" value="ECO:0007669"/>
    <property type="project" value="UniProtKB-KW"/>
</dbReference>
<evidence type="ECO:0000313" key="8">
    <source>
        <dbReference type="Proteomes" id="UP000199398"/>
    </source>
</evidence>
<keyword evidence="3" id="KW-0238">DNA-binding</keyword>
<dbReference type="EMBL" id="FOUP01000003">
    <property type="protein sequence ID" value="SFN27082.1"/>
    <property type="molecule type" value="Genomic_DNA"/>
</dbReference>
<organism evidence="7 8">
    <name type="scientific">Saccharopolyspora antimicrobica</name>
    <dbReference type="NCBI Taxonomy" id="455193"/>
    <lineage>
        <taxon>Bacteria</taxon>
        <taxon>Bacillati</taxon>
        <taxon>Actinomycetota</taxon>
        <taxon>Actinomycetes</taxon>
        <taxon>Pseudonocardiales</taxon>
        <taxon>Pseudonocardiaceae</taxon>
        <taxon>Saccharopolyspora</taxon>
    </lineage>
</organism>
<dbReference type="OrthoDB" id="3874088at2"/>
<name>A0A1I4XMQ4_9PSEU</name>
<dbReference type="AlphaFoldDB" id="A0A1I4XMQ4"/>
<dbReference type="InterPro" id="IPR036390">
    <property type="entry name" value="WH_DNA-bd_sf"/>
</dbReference>
<protein>
    <submittedName>
        <fullName evidence="6">Regulatory helix-turn-helix LysR family protein</fullName>
    </submittedName>
    <submittedName>
        <fullName evidence="7">Regulatory helix-turn-helix protein, lysR family</fullName>
    </submittedName>
</protein>
<accession>A0A1I4XMQ4</accession>
<dbReference type="PROSITE" id="PS50931">
    <property type="entry name" value="HTH_LYSR"/>
    <property type="match status" value="1"/>
</dbReference>
<reference evidence="7 8" key="1">
    <citation type="submission" date="2016-10" db="EMBL/GenBank/DDBJ databases">
        <authorList>
            <person name="de Groot N.N."/>
        </authorList>
    </citation>
    <scope>NUCLEOTIDE SEQUENCE [LARGE SCALE GENOMIC DNA]</scope>
    <source>
        <strain evidence="7 8">CPCC 201259</strain>
    </source>
</reference>
<proteinExistence type="inferred from homology"/>
<dbReference type="PANTHER" id="PTHR30346">
    <property type="entry name" value="TRANSCRIPTIONAL DUAL REGULATOR HCAR-RELATED"/>
    <property type="match status" value="1"/>
</dbReference>
<dbReference type="Proteomes" id="UP000199398">
    <property type="component" value="Unassembled WGS sequence"/>
</dbReference>
<keyword evidence="2" id="KW-0805">Transcription regulation</keyword>
<dbReference type="InterPro" id="IPR009492">
    <property type="entry name" value="TniQ"/>
</dbReference>
<dbReference type="Gene3D" id="1.10.10.10">
    <property type="entry name" value="Winged helix-like DNA-binding domain superfamily/Winged helix DNA-binding domain"/>
    <property type="match status" value="1"/>
</dbReference>